<dbReference type="InterPro" id="IPR027417">
    <property type="entry name" value="P-loop_NTPase"/>
</dbReference>
<dbReference type="GO" id="GO:0005886">
    <property type="term" value="C:plasma membrane"/>
    <property type="evidence" value="ECO:0007669"/>
    <property type="project" value="TreeGrafter"/>
</dbReference>
<feature type="domain" description="FeoB-type G" evidence="3">
    <location>
        <begin position="20"/>
        <end position="201"/>
    </location>
</feature>
<dbReference type="eggNOG" id="COG0370">
    <property type="taxonomic scope" value="Bacteria"/>
</dbReference>
<dbReference type="SUPFAM" id="SSF52540">
    <property type="entry name" value="P-loop containing nucleoside triphosphate hydrolases"/>
    <property type="match status" value="1"/>
</dbReference>
<dbReference type="InterPro" id="IPR011642">
    <property type="entry name" value="Gate_dom"/>
</dbReference>
<name>C7RIL1_ACCRE</name>
<feature type="transmembrane region" description="Helical" evidence="2">
    <location>
        <begin position="542"/>
        <end position="565"/>
    </location>
</feature>
<dbReference type="Pfam" id="PF02421">
    <property type="entry name" value="FeoB_N"/>
    <property type="match status" value="1"/>
</dbReference>
<dbReference type="HOGENOM" id="CLU_013350_6_0_4"/>
<feature type="transmembrane region" description="Helical" evidence="2">
    <location>
        <begin position="326"/>
        <end position="343"/>
    </location>
</feature>
<dbReference type="GO" id="GO:0015093">
    <property type="term" value="F:ferrous iron transmembrane transporter activity"/>
    <property type="evidence" value="ECO:0007669"/>
    <property type="project" value="InterPro"/>
</dbReference>
<dbReference type="STRING" id="522306.CAP2UW1_3321"/>
<dbReference type="KEGG" id="app:CAP2UW1_3321"/>
<dbReference type="PANTHER" id="PTHR43185:SF1">
    <property type="entry name" value="FE(2+) TRANSPORTER FEOB"/>
    <property type="match status" value="1"/>
</dbReference>
<dbReference type="AlphaFoldDB" id="C7RIL1"/>
<dbReference type="Pfam" id="PF07664">
    <property type="entry name" value="FeoB_C"/>
    <property type="match status" value="1"/>
</dbReference>
<protein>
    <recommendedName>
        <fullName evidence="1">Ferrous iron transport protein B</fullName>
    </recommendedName>
</protein>
<proteinExistence type="predicted"/>
<dbReference type="OrthoDB" id="9809127at2"/>
<gene>
    <name evidence="4" type="ordered locus">CAP2UW1_3321</name>
</gene>
<dbReference type="Gene3D" id="3.40.50.300">
    <property type="entry name" value="P-loop containing nucleotide triphosphate hydrolases"/>
    <property type="match status" value="1"/>
</dbReference>
<feature type="transmembrane region" description="Helical" evidence="2">
    <location>
        <begin position="577"/>
        <end position="596"/>
    </location>
</feature>
<feature type="transmembrane region" description="Helical" evidence="2">
    <location>
        <begin position="422"/>
        <end position="444"/>
    </location>
</feature>
<feature type="transmembrane region" description="Helical" evidence="2">
    <location>
        <begin position="456"/>
        <end position="475"/>
    </location>
</feature>
<evidence type="ECO:0000256" key="2">
    <source>
        <dbReference type="SAM" id="Phobius"/>
    </source>
</evidence>
<dbReference type="InterPro" id="IPR011640">
    <property type="entry name" value="Fe2_transport_prot_B_C"/>
</dbReference>
<feature type="transmembrane region" description="Helical" evidence="2">
    <location>
        <begin position="381"/>
        <end position="402"/>
    </location>
</feature>
<reference evidence="4" key="2">
    <citation type="submission" date="2009-09" db="EMBL/GenBank/DDBJ databases">
        <title>Complete sequence of chromosome of Candidatus Accumulibacter phosphatis clade IIA str. UW-1.</title>
        <authorList>
            <consortium name="US DOE Joint Genome Institute"/>
            <person name="Martin H.G."/>
            <person name="Ivanova N."/>
            <person name="Kunin V."/>
            <person name="Warnecke F."/>
            <person name="Barry K."/>
            <person name="He S."/>
            <person name="Salamov A."/>
            <person name="Szeto E."/>
            <person name="Dalin E."/>
            <person name="Pangilinan J.L."/>
            <person name="Lapidus A."/>
            <person name="Lowry S."/>
            <person name="Kyrpides N.C."/>
            <person name="McMahon K.D."/>
            <person name="Hugenholtz P."/>
        </authorList>
    </citation>
    <scope>NUCLEOTIDE SEQUENCE [LARGE SCALE GENOMIC DNA]</scope>
    <source>
        <strain evidence="4">UW-1</strain>
    </source>
</reference>
<keyword evidence="2" id="KW-1133">Transmembrane helix</keyword>
<evidence type="ECO:0000259" key="3">
    <source>
        <dbReference type="PROSITE" id="PS51711"/>
    </source>
</evidence>
<dbReference type="GO" id="GO:0005525">
    <property type="term" value="F:GTP binding"/>
    <property type="evidence" value="ECO:0007669"/>
    <property type="project" value="InterPro"/>
</dbReference>
<organism evidence="4">
    <name type="scientific">Accumulibacter regalis</name>
    <dbReference type="NCBI Taxonomy" id="522306"/>
    <lineage>
        <taxon>Bacteria</taxon>
        <taxon>Pseudomonadati</taxon>
        <taxon>Pseudomonadota</taxon>
        <taxon>Betaproteobacteria</taxon>
        <taxon>Candidatus Accumulibacter</taxon>
    </lineage>
</organism>
<dbReference type="Pfam" id="PF07670">
    <property type="entry name" value="Gate"/>
    <property type="match status" value="2"/>
</dbReference>
<feature type="transmembrane region" description="Helical" evidence="2">
    <location>
        <begin position="617"/>
        <end position="640"/>
    </location>
</feature>
<evidence type="ECO:0000313" key="4">
    <source>
        <dbReference type="EMBL" id="ACV36585.1"/>
    </source>
</evidence>
<dbReference type="PROSITE" id="PS51711">
    <property type="entry name" value="G_FEOB"/>
    <property type="match status" value="1"/>
</dbReference>
<accession>C7RIL1</accession>
<keyword evidence="2" id="KW-0812">Transmembrane</keyword>
<dbReference type="EMBL" id="CP001715">
    <property type="protein sequence ID" value="ACV36585.1"/>
    <property type="molecule type" value="Genomic_DNA"/>
</dbReference>
<sequence length="682" mass="74099">MRSGLSTVAVPRVLLRGDRGPRVALVGRPRTGKSALFLAASSASPQHQRLLRDGDAYDECLVDVGLEQVSLVDLPALVSLHSLSVADRVVIKYLLWGDHWPPVAAHEADQPVVAFNPPDVLIHVVDATTLQPDLELCFELSLLGKPLVIALNRVDEARHKGLYINARALSDRLGVAVVPTVAHMGLGVADLFAAVLAAARSKAPAVPQLPSAHIDASLRDLRSLLARCEVEEAFRVPWPFLLMQLAENDDYFLQELACHFPTLLPAVMAARTDAEIHLPRPLSEELHADRHHRAAVLFENVTRFGGAADADRWQRLLDGVFLHPQGGLFGSMAVFALVLLMVFRVSSILDAWTAAPLMEWVQQWQPESTAGVVGRAVADGLIGLVGIAVPYMLPLVLLLVALEESGIMHRVAFVVDRGFHHIGLHGSVASSFLVGLGCNVPAISLVATTTGGKDRLVATLLLAFVPCSARSAIILAMGGKYLGWLGVMAIFALTAGVLAVLGRLLTRRYPEAAVGLIQEIPPYALPDWRGVLRKTWERTRDIVTIVTPLLVAGSVVLALLNHFAADKVINFLLLPVTTWWLGLPALLGVPILFGILRKELSLLMVYQALGTLEIVPLLDWVQIATFLVFLTFYIPCVSTFAVMIRTIGWREAWFSIGLSVSVALLISGAVRLLLEVWRALFL</sequence>
<dbReference type="PANTHER" id="PTHR43185">
    <property type="entry name" value="FERROUS IRON TRANSPORT PROTEIN B"/>
    <property type="match status" value="1"/>
</dbReference>
<dbReference type="InterPro" id="IPR050860">
    <property type="entry name" value="FeoB_GTPase"/>
</dbReference>
<evidence type="ECO:0000256" key="1">
    <source>
        <dbReference type="ARBA" id="ARBA00031200"/>
    </source>
</evidence>
<feature type="transmembrane region" description="Helical" evidence="2">
    <location>
        <begin position="481"/>
        <end position="501"/>
    </location>
</feature>
<feature type="transmembrane region" description="Helical" evidence="2">
    <location>
        <begin position="652"/>
        <end position="674"/>
    </location>
</feature>
<dbReference type="InterPro" id="IPR030389">
    <property type="entry name" value="G_FEOB_dom"/>
</dbReference>
<reference evidence="4" key="1">
    <citation type="submission" date="2009-08" db="EMBL/GenBank/DDBJ databases">
        <authorList>
            <consortium name="US DOE Joint Genome Institute"/>
            <person name="Lucas S."/>
            <person name="Copeland A."/>
            <person name="Lapidus A."/>
            <person name="Glavina del Rio T."/>
            <person name="Dalin E."/>
            <person name="Tice H."/>
            <person name="Bruce D."/>
            <person name="Barry K."/>
            <person name="Pitluck S."/>
            <person name="Lowry S."/>
            <person name="Larimer F."/>
            <person name="Land M."/>
            <person name="Hauser L."/>
            <person name="Kyrpides N."/>
            <person name="Ivanova N."/>
            <person name="McMahon K.D."/>
            <person name="Hugenholtz P."/>
        </authorList>
    </citation>
    <scope>NUCLEOTIDE SEQUENCE</scope>
    <source>
        <strain evidence="4">UW-1</strain>
    </source>
</reference>
<keyword evidence="2" id="KW-0472">Membrane</keyword>